<gene>
    <name evidence="2" type="ORF">TPSB3V08_LOCUS9074</name>
</gene>
<evidence type="ECO:0000256" key="1">
    <source>
        <dbReference type="SAM" id="MobiDB-lite"/>
    </source>
</evidence>
<accession>A0A7R9H8X2</accession>
<name>A0A7R9H8X2_TIMPO</name>
<evidence type="ECO:0000313" key="2">
    <source>
        <dbReference type="EMBL" id="CAD7413519.1"/>
    </source>
</evidence>
<feature type="compositionally biased region" description="Polar residues" evidence="1">
    <location>
        <begin position="177"/>
        <end position="187"/>
    </location>
</feature>
<feature type="region of interest" description="Disordered" evidence="1">
    <location>
        <begin position="1"/>
        <end position="21"/>
    </location>
</feature>
<feature type="region of interest" description="Disordered" evidence="1">
    <location>
        <begin position="153"/>
        <end position="191"/>
    </location>
</feature>
<proteinExistence type="predicted"/>
<protein>
    <submittedName>
        <fullName evidence="2">Uncharacterized protein</fullName>
    </submittedName>
</protein>
<dbReference type="EMBL" id="OD006949">
    <property type="protein sequence ID" value="CAD7413519.1"/>
    <property type="molecule type" value="Genomic_DNA"/>
</dbReference>
<organism evidence="2">
    <name type="scientific">Timema poppense</name>
    <name type="common">Walking stick</name>
    <dbReference type="NCBI Taxonomy" id="170557"/>
    <lineage>
        <taxon>Eukaryota</taxon>
        <taxon>Metazoa</taxon>
        <taxon>Ecdysozoa</taxon>
        <taxon>Arthropoda</taxon>
        <taxon>Hexapoda</taxon>
        <taxon>Insecta</taxon>
        <taxon>Pterygota</taxon>
        <taxon>Neoptera</taxon>
        <taxon>Polyneoptera</taxon>
        <taxon>Phasmatodea</taxon>
        <taxon>Timematodea</taxon>
        <taxon>Timematoidea</taxon>
        <taxon>Timematidae</taxon>
        <taxon>Timema</taxon>
    </lineage>
</organism>
<dbReference type="AlphaFoldDB" id="A0A7R9H8X2"/>
<reference evidence="2" key="1">
    <citation type="submission" date="2020-11" db="EMBL/GenBank/DDBJ databases">
        <authorList>
            <person name="Tran Van P."/>
        </authorList>
    </citation>
    <scope>NUCLEOTIDE SEQUENCE</scope>
</reference>
<sequence>MLVDDEGEWKTPPVHSTEIRPSISPSSAVELNTISALANYATEAGNRWCRIGLRLKVTWSRLSPLHPSRKTTLCYVNKEEMKENYETSCLKKRENLNDEQIFEALNAIMDEKAVDSNIGGDSDAEDFIPHDTSTSTSTTVLDEEVFFVEEELRRDHGPADHSLSSEGDSDFDDSQTHNEQNSPQFQWNKLGEPTAFRLKKLL</sequence>